<reference evidence="9 10" key="1">
    <citation type="submission" date="2020-08" db="EMBL/GenBank/DDBJ databases">
        <title>Bridging the membrane lipid divide: bacteria of the FCB group superphylum have the potential to synthesize archaeal ether lipids.</title>
        <authorList>
            <person name="Villanueva L."/>
            <person name="Von Meijenfeldt F.A.B."/>
            <person name="Westbye A.B."/>
            <person name="Yadav S."/>
            <person name="Hopmans E.C."/>
            <person name="Dutilh B.E."/>
            <person name="Sinninghe Damste J.S."/>
        </authorList>
    </citation>
    <scope>NUCLEOTIDE SEQUENCE [LARGE SCALE GENOMIC DNA]</scope>
    <source>
        <strain evidence="9">NIOZ-UU81</strain>
    </source>
</reference>
<proteinExistence type="inferred from homology"/>
<dbReference type="PANTHER" id="PTHR11142">
    <property type="entry name" value="PSEUDOURIDYLATE SYNTHASE"/>
    <property type="match status" value="1"/>
</dbReference>
<dbReference type="InterPro" id="IPR020094">
    <property type="entry name" value="TruA/RsuA/RluB/E/F_N"/>
</dbReference>
<dbReference type="Gene3D" id="3.30.70.580">
    <property type="entry name" value="Pseudouridine synthase I, catalytic domain, N-terminal subdomain"/>
    <property type="match status" value="1"/>
</dbReference>
<dbReference type="PIRSF" id="PIRSF001430">
    <property type="entry name" value="tRNA_psdUrid_synth"/>
    <property type="match status" value="1"/>
</dbReference>
<keyword evidence="3 4" id="KW-0413">Isomerase</keyword>
<dbReference type="CDD" id="cd02570">
    <property type="entry name" value="PseudoU_synth_EcTruA"/>
    <property type="match status" value="1"/>
</dbReference>
<feature type="binding site" evidence="4 6">
    <location>
        <position position="110"/>
    </location>
    <ligand>
        <name>substrate</name>
    </ligand>
</feature>
<dbReference type="SUPFAM" id="SSF55120">
    <property type="entry name" value="Pseudouridine synthase"/>
    <property type="match status" value="1"/>
</dbReference>
<evidence type="ECO:0000256" key="5">
    <source>
        <dbReference type="PIRSR" id="PIRSR001430-1"/>
    </source>
</evidence>
<evidence type="ECO:0000256" key="1">
    <source>
        <dbReference type="ARBA" id="ARBA00009375"/>
    </source>
</evidence>
<keyword evidence="2 4" id="KW-0819">tRNA processing</keyword>
<evidence type="ECO:0000256" key="4">
    <source>
        <dbReference type="HAMAP-Rule" id="MF_00171"/>
    </source>
</evidence>
<dbReference type="Pfam" id="PF01416">
    <property type="entry name" value="PseudoU_synth_1"/>
    <property type="match status" value="2"/>
</dbReference>
<feature type="active site" description="Nucleophile" evidence="4 5">
    <location>
        <position position="52"/>
    </location>
</feature>
<dbReference type="Gene3D" id="3.30.70.660">
    <property type="entry name" value="Pseudouridine synthase I, catalytic domain, C-terminal subdomain"/>
    <property type="match status" value="1"/>
</dbReference>
<dbReference type="GO" id="GO:0160147">
    <property type="term" value="F:tRNA pseudouridine(38-40) synthase activity"/>
    <property type="evidence" value="ECO:0007669"/>
    <property type="project" value="UniProtKB-EC"/>
</dbReference>
<evidence type="ECO:0000259" key="8">
    <source>
        <dbReference type="Pfam" id="PF01416"/>
    </source>
</evidence>
<dbReference type="InterPro" id="IPR020097">
    <property type="entry name" value="PsdUridine_synth_TruA_a/b_dom"/>
</dbReference>
<dbReference type="GO" id="GO:0031119">
    <property type="term" value="P:tRNA pseudouridine synthesis"/>
    <property type="evidence" value="ECO:0007669"/>
    <property type="project" value="UniProtKB-UniRule"/>
</dbReference>
<evidence type="ECO:0000313" key="10">
    <source>
        <dbReference type="Proteomes" id="UP000599024"/>
    </source>
</evidence>
<dbReference type="EMBL" id="JACNLK010000033">
    <property type="protein sequence ID" value="MBC8208326.1"/>
    <property type="molecule type" value="Genomic_DNA"/>
</dbReference>
<dbReference type="NCBIfam" id="TIGR00071">
    <property type="entry name" value="hisT_truA"/>
    <property type="match status" value="1"/>
</dbReference>
<evidence type="ECO:0000256" key="7">
    <source>
        <dbReference type="RuleBase" id="RU003792"/>
    </source>
</evidence>
<dbReference type="GO" id="GO:0003723">
    <property type="term" value="F:RNA binding"/>
    <property type="evidence" value="ECO:0007669"/>
    <property type="project" value="InterPro"/>
</dbReference>
<dbReference type="Proteomes" id="UP000599024">
    <property type="component" value="Unassembled WGS sequence"/>
</dbReference>
<feature type="domain" description="Pseudouridine synthase I TruA alpha/beta" evidence="8">
    <location>
        <begin position="143"/>
        <end position="251"/>
    </location>
</feature>
<dbReference type="PANTHER" id="PTHR11142:SF0">
    <property type="entry name" value="TRNA PSEUDOURIDINE SYNTHASE-LIKE 1"/>
    <property type="match status" value="1"/>
</dbReference>
<evidence type="ECO:0000313" key="9">
    <source>
        <dbReference type="EMBL" id="MBC8208326.1"/>
    </source>
</evidence>
<protein>
    <recommendedName>
        <fullName evidence="4">tRNA pseudouridine synthase A</fullName>
        <ecNumber evidence="4">5.4.99.12</ecNumber>
    </recommendedName>
    <alternativeName>
        <fullName evidence="4">tRNA pseudouridine(38-40) synthase</fullName>
    </alternativeName>
    <alternativeName>
        <fullName evidence="4">tRNA pseudouridylate synthase I</fullName>
    </alternativeName>
    <alternativeName>
        <fullName evidence="4">tRNA-uridine isomerase I</fullName>
    </alternativeName>
</protein>
<dbReference type="InterPro" id="IPR020103">
    <property type="entry name" value="PsdUridine_synth_cat_dom_sf"/>
</dbReference>
<dbReference type="EC" id="5.4.99.12" evidence="4"/>
<comment type="caution">
    <text evidence="9">The sequence shown here is derived from an EMBL/GenBank/DDBJ whole genome shotgun (WGS) entry which is preliminary data.</text>
</comment>
<organism evidence="9 10">
    <name type="scientific">Candidatus Desulfatifera sulfidica</name>
    <dbReference type="NCBI Taxonomy" id="2841691"/>
    <lineage>
        <taxon>Bacteria</taxon>
        <taxon>Pseudomonadati</taxon>
        <taxon>Thermodesulfobacteriota</taxon>
        <taxon>Desulfobulbia</taxon>
        <taxon>Desulfobulbales</taxon>
        <taxon>Desulfobulbaceae</taxon>
        <taxon>Candidatus Desulfatifera</taxon>
    </lineage>
</organism>
<evidence type="ECO:0000256" key="3">
    <source>
        <dbReference type="ARBA" id="ARBA00023235"/>
    </source>
</evidence>
<dbReference type="HAMAP" id="MF_00171">
    <property type="entry name" value="TruA"/>
    <property type="match status" value="1"/>
</dbReference>
<sequence length="257" mass="27897">MRNIKLTIAFDGADFQGWQRQKSDRTIQGELENRLQIMTQGDVSVIGAGRTDAGVHARGMVASFKTQSRISCQAFLQGLNSLLPLSIRILDASEAAADFHARFDAQAKTYSYHIDTSKIQSPHKRLYALHVPASLNLERLQCALEKIVGQYDFASFEATGSRDLTLTTGRGSIRTIHKASLQTQGSHSVILTFSGDGFLRHMVRNLVGTLIDVGKGRTSPAEFAHILAAANRSAAGATAPAHGLFLEAVHYAPPLLN</sequence>
<comment type="subunit">
    <text evidence="4">Homodimer.</text>
</comment>
<comment type="catalytic activity">
    <reaction evidence="4 7">
        <text>uridine(38/39/40) in tRNA = pseudouridine(38/39/40) in tRNA</text>
        <dbReference type="Rhea" id="RHEA:22376"/>
        <dbReference type="Rhea" id="RHEA-COMP:10085"/>
        <dbReference type="Rhea" id="RHEA-COMP:10087"/>
        <dbReference type="ChEBI" id="CHEBI:65314"/>
        <dbReference type="ChEBI" id="CHEBI:65315"/>
        <dbReference type="EC" id="5.4.99.12"/>
    </reaction>
</comment>
<gene>
    <name evidence="4 9" type="primary">truA</name>
    <name evidence="9" type="ORF">H8E79_04060</name>
</gene>
<evidence type="ECO:0000256" key="6">
    <source>
        <dbReference type="PIRSR" id="PIRSR001430-2"/>
    </source>
</evidence>
<dbReference type="AlphaFoldDB" id="A0A8J6T9A9"/>
<accession>A0A8J6T9A9</accession>
<dbReference type="InterPro" id="IPR001406">
    <property type="entry name" value="PsdUridine_synth_TruA"/>
</dbReference>
<comment type="function">
    <text evidence="4">Formation of pseudouridine at positions 38, 39 and 40 in the anticodon stem and loop of transfer RNAs.</text>
</comment>
<comment type="caution">
    <text evidence="4">Lacks conserved residue(s) required for the propagation of feature annotation.</text>
</comment>
<name>A0A8J6T9A9_9BACT</name>
<evidence type="ECO:0000256" key="2">
    <source>
        <dbReference type="ARBA" id="ARBA00022694"/>
    </source>
</evidence>
<comment type="similarity">
    <text evidence="1 4 7">Belongs to the tRNA pseudouridine synthase TruA family.</text>
</comment>
<dbReference type="FunFam" id="3.30.70.580:FF:000001">
    <property type="entry name" value="tRNA pseudouridine synthase A"/>
    <property type="match status" value="1"/>
</dbReference>
<dbReference type="InterPro" id="IPR020095">
    <property type="entry name" value="PsdUridine_synth_TruA_C"/>
</dbReference>
<feature type="domain" description="Pseudouridine synthase I TruA alpha/beta" evidence="8">
    <location>
        <begin position="9"/>
        <end position="104"/>
    </location>
</feature>